<evidence type="ECO:0000313" key="1">
    <source>
        <dbReference type="EMBL" id="KAF2635592.1"/>
    </source>
</evidence>
<gene>
    <name evidence="1" type="ORF">P280DRAFT_191384</name>
</gene>
<sequence>MDGFQGPRAERERQRERMAGFRGRVSGPKAFQFLSGNIIFIVKRLKSFFHALAPFRSALSPRHGYRTASDPVAGRILSSSYVRQAWSRYRRAVHMPPGAGDRDRSIIIVFAFFASLAQPRTDEDSPVPTAGAVPTELHSPRCTAILRHRLVTALHRCNARLRSIRPSGIMVSASQKLKHGSP</sequence>
<accession>A0A6A6RJY3</accession>
<dbReference type="AlphaFoldDB" id="A0A6A6RJY3"/>
<name>A0A6A6RJY3_9PLEO</name>
<dbReference type="Proteomes" id="UP000799753">
    <property type="component" value="Unassembled WGS sequence"/>
</dbReference>
<evidence type="ECO:0000313" key="2">
    <source>
        <dbReference type="Proteomes" id="UP000799753"/>
    </source>
</evidence>
<reference evidence="1" key="1">
    <citation type="journal article" date="2020" name="Stud. Mycol.">
        <title>101 Dothideomycetes genomes: a test case for predicting lifestyles and emergence of pathogens.</title>
        <authorList>
            <person name="Haridas S."/>
            <person name="Albert R."/>
            <person name="Binder M."/>
            <person name="Bloem J."/>
            <person name="Labutti K."/>
            <person name="Salamov A."/>
            <person name="Andreopoulos B."/>
            <person name="Baker S."/>
            <person name="Barry K."/>
            <person name="Bills G."/>
            <person name="Bluhm B."/>
            <person name="Cannon C."/>
            <person name="Castanera R."/>
            <person name="Culley D."/>
            <person name="Daum C."/>
            <person name="Ezra D."/>
            <person name="Gonzalez J."/>
            <person name="Henrissat B."/>
            <person name="Kuo A."/>
            <person name="Liang C."/>
            <person name="Lipzen A."/>
            <person name="Lutzoni F."/>
            <person name="Magnuson J."/>
            <person name="Mondo S."/>
            <person name="Nolan M."/>
            <person name="Ohm R."/>
            <person name="Pangilinan J."/>
            <person name="Park H.-J."/>
            <person name="Ramirez L."/>
            <person name="Alfaro M."/>
            <person name="Sun H."/>
            <person name="Tritt A."/>
            <person name="Yoshinaga Y."/>
            <person name="Zwiers L.-H."/>
            <person name="Turgeon B."/>
            <person name="Goodwin S."/>
            <person name="Spatafora J."/>
            <person name="Crous P."/>
            <person name="Grigoriev I."/>
        </authorList>
    </citation>
    <scope>NUCLEOTIDE SEQUENCE</scope>
    <source>
        <strain evidence="1">CBS 473.64</strain>
    </source>
</reference>
<protein>
    <submittedName>
        <fullName evidence="1">Uncharacterized protein</fullName>
    </submittedName>
</protein>
<keyword evidence="2" id="KW-1185">Reference proteome</keyword>
<proteinExistence type="predicted"/>
<dbReference type="EMBL" id="MU006805">
    <property type="protein sequence ID" value="KAF2635592.1"/>
    <property type="molecule type" value="Genomic_DNA"/>
</dbReference>
<organism evidence="1 2">
    <name type="scientific">Massarina eburnea CBS 473.64</name>
    <dbReference type="NCBI Taxonomy" id="1395130"/>
    <lineage>
        <taxon>Eukaryota</taxon>
        <taxon>Fungi</taxon>
        <taxon>Dikarya</taxon>
        <taxon>Ascomycota</taxon>
        <taxon>Pezizomycotina</taxon>
        <taxon>Dothideomycetes</taxon>
        <taxon>Pleosporomycetidae</taxon>
        <taxon>Pleosporales</taxon>
        <taxon>Massarineae</taxon>
        <taxon>Massarinaceae</taxon>
        <taxon>Massarina</taxon>
    </lineage>
</organism>